<organism evidence="1 2">
    <name type="scientific">Xylocopa violacea</name>
    <name type="common">Violet carpenter bee</name>
    <name type="synonym">Apis violacea</name>
    <dbReference type="NCBI Taxonomy" id="135666"/>
    <lineage>
        <taxon>Eukaryota</taxon>
        <taxon>Metazoa</taxon>
        <taxon>Ecdysozoa</taxon>
        <taxon>Arthropoda</taxon>
        <taxon>Hexapoda</taxon>
        <taxon>Insecta</taxon>
        <taxon>Pterygota</taxon>
        <taxon>Neoptera</taxon>
        <taxon>Endopterygota</taxon>
        <taxon>Hymenoptera</taxon>
        <taxon>Apocrita</taxon>
        <taxon>Aculeata</taxon>
        <taxon>Apoidea</taxon>
        <taxon>Anthophila</taxon>
        <taxon>Apidae</taxon>
        <taxon>Xylocopa</taxon>
        <taxon>Xylocopa</taxon>
    </lineage>
</organism>
<reference evidence="1 2" key="1">
    <citation type="submission" date="2024-08" db="EMBL/GenBank/DDBJ databases">
        <authorList>
            <person name="Will J Nash"/>
            <person name="Angela Man"/>
            <person name="Seanna McTaggart"/>
            <person name="Kendall Baker"/>
            <person name="Tom Barker"/>
            <person name="Leah Catchpole"/>
            <person name="Alex Durrant"/>
            <person name="Karim Gharbi"/>
            <person name="Naomi Irish"/>
            <person name="Gemy Kaithakottil"/>
            <person name="Debby Ku"/>
            <person name="Aaliyah Providence"/>
            <person name="Felix Shaw"/>
            <person name="David Swarbreck"/>
            <person name="Chris Watkins"/>
            <person name="Ann M. McCartney"/>
            <person name="Giulio Formenti"/>
            <person name="Alice Mouton"/>
            <person name="Noel Vella"/>
            <person name="Bjorn M von Reumont"/>
            <person name="Adriana Vella"/>
            <person name="Wilfried Haerty"/>
        </authorList>
    </citation>
    <scope>NUCLEOTIDE SEQUENCE [LARGE SCALE GENOMIC DNA]</scope>
</reference>
<dbReference type="EMBL" id="CAXAJV020001283">
    <property type="protein sequence ID" value="CAL7935292.1"/>
    <property type="molecule type" value="Genomic_DNA"/>
</dbReference>
<comment type="caution">
    <text evidence="1">The sequence shown here is derived from an EMBL/GenBank/DDBJ whole genome shotgun (WGS) entry which is preliminary data.</text>
</comment>
<proteinExistence type="predicted"/>
<sequence length="110" mass="12245">MALTTGAGLGGGPWLLVEGLGRWWRTMAAGGGSWTMVEDHGYWWRVLDDETIHQRCCCCLEEVVRYVVEVWKQSSEMLSKLGGSTGDLEAVIRMEVVVDESMVEVIVKNP</sequence>
<accession>A0ABP1N2U3</accession>
<dbReference type="Proteomes" id="UP001642520">
    <property type="component" value="Unassembled WGS sequence"/>
</dbReference>
<name>A0ABP1N2U3_XYLVO</name>
<evidence type="ECO:0000313" key="1">
    <source>
        <dbReference type="EMBL" id="CAL7935292.1"/>
    </source>
</evidence>
<evidence type="ECO:0000313" key="2">
    <source>
        <dbReference type="Proteomes" id="UP001642520"/>
    </source>
</evidence>
<gene>
    <name evidence="1" type="ORF">XYLVIOL_LOCUS1501</name>
</gene>
<protein>
    <submittedName>
        <fullName evidence="1">Uncharacterized protein</fullName>
    </submittedName>
</protein>
<keyword evidence="2" id="KW-1185">Reference proteome</keyword>